<dbReference type="InterPro" id="IPR000477">
    <property type="entry name" value="RT_dom"/>
</dbReference>
<accession>A0AAV4TEI5</accession>
<keyword evidence="3" id="KW-1185">Reference proteome</keyword>
<dbReference type="PROSITE" id="PS50878">
    <property type="entry name" value="RT_POL"/>
    <property type="match status" value="1"/>
</dbReference>
<dbReference type="Proteomes" id="UP001054837">
    <property type="component" value="Unassembled WGS sequence"/>
</dbReference>
<evidence type="ECO:0000313" key="3">
    <source>
        <dbReference type="Proteomes" id="UP001054837"/>
    </source>
</evidence>
<reference evidence="2 3" key="1">
    <citation type="submission" date="2021-06" db="EMBL/GenBank/DDBJ databases">
        <title>Caerostris darwini draft genome.</title>
        <authorList>
            <person name="Kono N."/>
            <person name="Arakawa K."/>
        </authorList>
    </citation>
    <scope>NUCLEOTIDE SEQUENCE [LARGE SCALE GENOMIC DNA]</scope>
</reference>
<protein>
    <recommendedName>
        <fullName evidence="1">Reverse transcriptase domain-containing protein</fullName>
    </recommendedName>
</protein>
<dbReference type="AlphaFoldDB" id="A0AAV4TEI5"/>
<name>A0AAV4TEI5_9ARAC</name>
<evidence type="ECO:0000259" key="1">
    <source>
        <dbReference type="PROSITE" id="PS50878"/>
    </source>
</evidence>
<sequence>MVFWSVPWGKSSITFARPAWVHAVWAGFFCSWVGAAEAAPIICLREPSGRSHETSWSYPTDDSFLDLRQVQLDEHIKNYSKGIPLGSSLGPILWNLCINDLLETNFGPHTKVQAFADDILIMLTAPASYHFTNSSKNAINIIHNWTRLNLMTVNHQKSFFTILSSKK</sequence>
<organism evidence="2 3">
    <name type="scientific">Caerostris darwini</name>
    <dbReference type="NCBI Taxonomy" id="1538125"/>
    <lineage>
        <taxon>Eukaryota</taxon>
        <taxon>Metazoa</taxon>
        <taxon>Ecdysozoa</taxon>
        <taxon>Arthropoda</taxon>
        <taxon>Chelicerata</taxon>
        <taxon>Arachnida</taxon>
        <taxon>Araneae</taxon>
        <taxon>Araneomorphae</taxon>
        <taxon>Entelegynae</taxon>
        <taxon>Araneoidea</taxon>
        <taxon>Araneidae</taxon>
        <taxon>Caerostris</taxon>
    </lineage>
</organism>
<dbReference type="EMBL" id="BPLQ01009188">
    <property type="protein sequence ID" value="GIY42378.1"/>
    <property type="molecule type" value="Genomic_DNA"/>
</dbReference>
<proteinExistence type="predicted"/>
<gene>
    <name evidence="2" type="ORF">CDAR_596031</name>
</gene>
<feature type="domain" description="Reverse transcriptase" evidence="1">
    <location>
        <begin position="1"/>
        <end position="167"/>
    </location>
</feature>
<comment type="caution">
    <text evidence="2">The sequence shown here is derived from an EMBL/GenBank/DDBJ whole genome shotgun (WGS) entry which is preliminary data.</text>
</comment>
<evidence type="ECO:0000313" key="2">
    <source>
        <dbReference type="EMBL" id="GIY42378.1"/>
    </source>
</evidence>
<dbReference type="Pfam" id="PF00078">
    <property type="entry name" value="RVT_1"/>
    <property type="match status" value="1"/>
</dbReference>